<dbReference type="CDD" id="cd15457">
    <property type="entry name" value="NADAR"/>
    <property type="match status" value="1"/>
</dbReference>
<evidence type="ECO:0000256" key="2">
    <source>
        <dbReference type="ARBA" id="ARBA00000751"/>
    </source>
</evidence>
<feature type="domain" description="NADAR" evidence="3">
    <location>
        <begin position="1"/>
        <end position="91"/>
    </location>
</feature>
<dbReference type="Pfam" id="PF08719">
    <property type="entry name" value="NADAR"/>
    <property type="match status" value="1"/>
</dbReference>
<accession>A0A7G7MSP4</accession>
<protein>
    <submittedName>
        <fullName evidence="4">NADAR family protein</fullName>
    </submittedName>
</protein>
<dbReference type="SUPFAM" id="SSF143990">
    <property type="entry name" value="YbiA-like"/>
    <property type="match status" value="1"/>
</dbReference>
<organism evidence="4 5">
    <name type="scientific">Pseudonocardia petroleophila</name>
    <dbReference type="NCBI Taxonomy" id="37331"/>
    <lineage>
        <taxon>Bacteria</taxon>
        <taxon>Bacillati</taxon>
        <taxon>Actinomycetota</taxon>
        <taxon>Actinomycetes</taxon>
        <taxon>Pseudonocardiales</taxon>
        <taxon>Pseudonocardiaceae</taxon>
        <taxon>Pseudonocardia</taxon>
    </lineage>
</organism>
<comment type="catalytic activity">
    <reaction evidence="2">
        <text>2,5-diamino-6-hydroxy-4-(5-phosphoribosylamino)-pyrimidine + H2O = 2,5,6-triamino-4-hydroxypyrimidine + D-ribose 5-phosphate</text>
        <dbReference type="Rhea" id="RHEA:23436"/>
        <dbReference type="ChEBI" id="CHEBI:15377"/>
        <dbReference type="ChEBI" id="CHEBI:58614"/>
        <dbReference type="ChEBI" id="CHEBI:78346"/>
        <dbReference type="ChEBI" id="CHEBI:137796"/>
    </reaction>
</comment>
<name>A0A7G7MSP4_9PSEU</name>
<gene>
    <name evidence="4" type="ORF">H6H00_23690</name>
</gene>
<dbReference type="AlphaFoldDB" id="A0A7G7MSP4"/>
<dbReference type="Gene3D" id="1.10.357.40">
    <property type="entry name" value="YbiA-like"/>
    <property type="match status" value="1"/>
</dbReference>
<comment type="catalytic activity">
    <reaction evidence="1">
        <text>5-amino-6-(5-phospho-D-ribosylamino)uracil + H2O = 5,6-diaminouracil + D-ribose 5-phosphate</text>
        <dbReference type="Rhea" id="RHEA:55020"/>
        <dbReference type="ChEBI" id="CHEBI:15377"/>
        <dbReference type="ChEBI" id="CHEBI:46252"/>
        <dbReference type="ChEBI" id="CHEBI:58453"/>
        <dbReference type="ChEBI" id="CHEBI:78346"/>
    </reaction>
</comment>
<dbReference type="InterPro" id="IPR012816">
    <property type="entry name" value="NADAR"/>
</dbReference>
<dbReference type="InterPro" id="IPR037238">
    <property type="entry name" value="YbiA-like_sf"/>
</dbReference>
<dbReference type="Proteomes" id="UP000515728">
    <property type="component" value="Chromosome"/>
</dbReference>
<sequence length="92" mass="10004">MGRGVAGFDGARWAAVAFDVVVAGNRATSARPDLRGYLLGTGQRLLVEASPHDRVWGSGLAADHPDARDPDRWPGRNQLGRALMRVRELLRT</sequence>
<evidence type="ECO:0000259" key="3">
    <source>
        <dbReference type="Pfam" id="PF08719"/>
    </source>
</evidence>
<evidence type="ECO:0000313" key="4">
    <source>
        <dbReference type="EMBL" id="QNG55805.1"/>
    </source>
</evidence>
<dbReference type="EMBL" id="CP060131">
    <property type="protein sequence ID" value="QNG55805.1"/>
    <property type="molecule type" value="Genomic_DNA"/>
</dbReference>
<evidence type="ECO:0000256" key="1">
    <source>
        <dbReference type="ARBA" id="ARBA00000022"/>
    </source>
</evidence>
<keyword evidence="5" id="KW-1185">Reference proteome</keyword>
<dbReference type="KEGG" id="ppel:H6H00_23690"/>
<evidence type="ECO:0000313" key="5">
    <source>
        <dbReference type="Proteomes" id="UP000515728"/>
    </source>
</evidence>
<proteinExistence type="predicted"/>
<reference evidence="4 5" key="1">
    <citation type="submission" date="2020-08" db="EMBL/GenBank/DDBJ databases">
        <authorList>
            <person name="Mo P."/>
        </authorList>
    </citation>
    <scope>NUCLEOTIDE SEQUENCE [LARGE SCALE GENOMIC DNA]</scope>
    <source>
        <strain evidence="4 5">CGMCC 4.1532</strain>
    </source>
</reference>